<proteinExistence type="inferred from homology"/>
<keyword evidence="3 8" id="KW-0812">Transmembrane</keyword>
<evidence type="ECO:0000313" key="10">
    <source>
        <dbReference type="EMBL" id="GLH99178.1"/>
    </source>
</evidence>
<feature type="transmembrane region" description="Helical" evidence="8">
    <location>
        <begin position="334"/>
        <end position="354"/>
    </location>
</feature>
<dbReference type="RefSeq" id="WP_281898666.1">
    <property type="nucleotide sequence ID" value="NZ_BSDI01000021.1"/>
</dbReference>
<dbReference type="EMBL" id="BSDI01000021">
    <property type="protein sequence ID" value="GLH99178.1"/>
    <property type="molecule type" value="Genomic_DNA"/>
</dbReference>
<dbReference type="Pfam" id="PF02687">
    <property type="entry name" value="FtsX"/>
    <property type="match status" value="2"/>
</dbReference>
<evidence type="ECO:0000256" key="5">
    <source>
        <dbReference type="ARBA" id="ARBA00023136"/>
    </source>
</evidence>
<feature type="transmembrane region" description="Helical" evidence="8">
    <location>
        <begin position="237"/>
        <end position="270"/>
    </location>
</feature>
<feature type="transmembrane region" description="Helical" evidence="8">
    <location>
        <begin position="751"/>
        <end position="776"/>
    </location>
</feature>
<name>A0ABQ5QXB4_9ACTN</name>
<keyword evidence="5 8" id="KW-0472">Membrane</keyword>
<accession>A0ABQ5QXB4</accession>
<feature type="transmembrane region" description="Helical" evidence="8">
    <location>
        <begin position="647"/>
        <end position="677"/>
    </location>
</feature>
<evidence type="ECO:0000256" key="1">
    <source>
        <dbReference type="ARBA" id="ARBA00004651"/>
    </source>
</evidence>
<evidence type="ECO:0000256" key="4">
    <source>
        <dbReference type="ARBA" id="ARBA00022989"/>
    </source>
</evidence>
<dbReference type="InterPro" id="IPR050250">
    <property type="entry name" value="Macrolide_Exporter_MacB"/>
</dbReference>
<feature type="domain" description="ABC3 transporter permease C-terminal" evidence="9">
    <location>
        <begin position="658"/>
        <end position="772"/>
    </location>
</feature>
<sequence length="787" mass="79148">MSKGVGRPRRVPSIAVGVAAALSVSAAVLGLALLVASSGPFDRAFTGQRGAHLAASFDAGKVTTDQLSATVHATGVAAVAGPYPTMAVSVSVGPNGEFRLPPVTVVGRAEAGGDVDAVTLTDGRWATAPGEIVLSADGPTIGVGKSLRVPDALGSPTLTIVGVARSVSRTAGAWMSPAGLAALGKPTGYQMLYRLTTASTTAQVDAGRDAIAAAVPDGALTGATSWLTVKQEAVRTIALFVPFLTAFGVLGLIMSVLVVGNVVAGAVGAATRRIGILKAIGFTPAQVVRAYVIQALIPAAAGVAVGVIVGNLAAGPVLTQTESVYATTGLAVPLWVDFGVPAGVLALVAVTAWISALRAGRLRTIDALAVGRTPHSTRGRWAARLSARLPLPRPITLGLSRPFARPARALAMVAAIGFGAAAVTFGTGLAASLAEVQALRNSNADVTVDTMGPPQEGPEGGPPPPGDEPPPSDSQPKGRDPFADGPDPATVAAAIDAQSGTESFYGMARQEAAVSGLAGAATVYSIVGDSAGYWALISGRWFDKAGEVVVPTTVLTATGTKIGDTLTLNGADGIVTARIVGEVFDTSNDGRSVYTDAATYPDRNPNEYQIAVKPGTELTSYSKALDAAVDSLGLSAYPSVNRAGGDVALAVTGLATTLALMLVAIAALGVLNAAVLDTRERVREIGIHKALGMVPRQTIAMVVASVVVVGLAGGLVGTPLGAAMHAAVMPAMGDVSGLKLPPVVMDVYQPAWLVMLILGGLVIAVLGAVLPAGWAAKVRTATALRTE</sequence>
<evidence type="ECO:0000256" key="2">
    <source>
        <dbReference type="ARBA" id="ARBA00022475"/>
    </source>
</evidence>
<evidence type="ECO:0000313" key="11">
    <source>
        <dbReference type="Proteomes" id="UP001144280"/>
    </source>
</evidence>
<dbReference type="InterPro" id="IPR003838">
    <property type="entry name" value="ABC3_permease_C"/>
</dbReference>
<organism evidence="10 11">
    <name type="scientific">Phytohabitans aurantiacus</name>
    <dbReference type="NCBI Taxonomy" id="3016789"/>
    <lineage>
        <taxon>Bacteria</taxon>
        <taxon>Bacillati</taxon>
        <taxon>Actinomycetota</taxon>
        <taxon>Actinomycetes</taxon>
        <taxon>Micromonosporales</taxon>
        <taxon>Micromonosporaceae</taxon>
    </lineage>
</organism>
<feature type="transmembrane region" description="Helical" evidence="8">
    <location>
        <begin position="291"/>
        <end position="314"/>
    </location>
</feature>
<dbReference type="PANTHER" id="PTHR30572:SF4">
    <property type="entry name" value="ABC TRANSPORTER PERMEASE YTRF"/>
    <property type="match status" value="1"/>
</dbReference>
<reference evidence="10" key="1">
    <citation type="submission" date="2022-12" db="EMBL/GenBank/DDBJ databases">
        <title>New Phytohabitans aurantiacus sp. RD004123 nov., an actinomycete isolated from soil.</title>
        <authorList>
            <person name="Triningsih D.W."/>
            <person name="Harunari E."/>
            <person name="Igarashi Y."/>
        </authorList>
    </citation>
    <scope>NUCLEOTIDE SEQUENCE</scope>
    <source>
        <strain evidence="10">RD004123</strain>
    </source>
</reference>
<feature type="domain" description="ABC3 transporter permease C-terminal" evidence="9">
    <location>
        <begin position="246"/>
        <end position="361"/>
    </location>
</feature>
<feature type="region of interest" description="Disordered" evidence="7">
    <location>
        <begin position="446"/>
        <end position="489"/>
    </location>
</feature>
<evidence type="ECO:0000256" key="8">
    <source>
        <dbReference type="SAM" id="Phobius"/>
    </source>
</evidence>
<comment type="caution">
    <text evidence="10">The sequence shown here is derived from an EMBL/GenBank/DDBJ whole genome shotgun (WGS) entry which is preliminary data.</text>
</comment>
<comment type="similarity">
    <text evidence="6">Belongs to the ABC-4 integral membrane protein family.</text>
</comment>
<dbReference type="Proteomes" id="UP001144280">
    <property type="component" value="Unassembled WGS sequence"/>
</dbReference>
<keyword evidence="4 8" id="KW-1133">Transmembrane helix</keyword>
<feature type="compositionally biased region" description="Pro residues" evidence="7">
    <location>
        <begin position="460"/>
        <end position="473"/>
    </location>
</feature>
<keyword evidence="11" id="KW-1185">Reference proteome</keyword>
<gene>
    <name evidence="10" type="ORF">Pa4123_44530</name>
</gene>
<evidence type="ECO:0000256" key="3">
    <source>
        <dbReference type="ARBA" id="ARBA00022692"/>
    </source>
</evidence>
<dbReference type="PANTHER" id="PTHR30572">
    <property type="entry name" value="MEMBRANE COMPONENT OF TRANSPORTER-RELATED"/>
    <property type="match status" value="1"/>
</dbReference>
<evidence type="ECO:0000256" key="6">
    <source>
        <dbReference type="ARBA" id="ARBA00038076"/>
    </source>
</evidence>
<keyword evidence="2" id="KW-1003">Cell membrane</keyword>
<evidence type="ECO:0000259" key="9">
    <source>
        <dbReference type="Pfam" id="PF02687"/>
    </source>
</evidence>
<comment type="subcellular location">
    <subcellularLocation>
        <location evidence="1">Cell membrane</location>
        <topology evidence="1">Multi-pass membrane protein</topology>
    </subcellularLocation>
</comment>
<protein>
    <recommendedName>
        <fullName evidence="9">ABC3 transporter permease C-terminal domain-containing protein</fullName>
    </recommendedName>
</protein>
<evidence type="ECO:0000256" key="7">
    <source>
        <dbReference type="SAM" id="MobiDB-lite"/>
    </source>
</evidence>
<feature type="transmembrane region" description="Helical" evidence="8">
    <location>
        <begin position="698"/>
        <end position="731"/>
    </location>
</feature>
<feature type="transmembrane region" description="Helical" evidence="8">
    <location>
        <begin position="409"/>
        <end position="434"/>
    </location>
</feature>